<keyword evidence="1" id="KW-0378">Hydrolase</keyword>
<protein>
    <submittedName>
        <fullName evidence="1">Thioesterase family protein</fullName>
        <ecNumber evidence="1">3.1.2.-</ecNumber>
    </submittedName>
</protein>
<dbReference type="Proteomes" id="UP001364472">
    <property type="component" value="Unassembled WGS sequence"/>
</dbReference>
<evidence type="ECO:0000313" key="1">
    <source>
        <dbReference type="EMBL" id="MEJ1248620.1"/>
    </source>
</evidence>
<dbReference type="PANTHER" id="PTHR31793:SF24">
    <property type="entry name" value="LONG-CHAIN ACYL-COA THIOESTERASE FADM"/>
    <property type="match status" value="1"/>
</dbReference>
<comment type="caution">
    <text evidence="1">The sequence shown here is derived from an EMBL/GenBank/DDBJ whole genome shotgun (WGS) entry which is preliminary data.</text>
</comment>
<dbReference type="GO" id="GO:0047617">
    <property type="term" value="F:fatty acyl-CoA hydrolase activity"/>
    <property type="evidence" value="ECO:0007669"/>
    <property type="project" value="TreeGrafter"/>
</dbReference>
<dbReference type="EC" id="3.1.2.-" evidence="1"/>
<dbReference type="Pfam" id="PF13279">
    <property type="entry name" value="4HBT_2"/>
    <property type="match status" value="1"/>
</dbReference>
<organism evidence="1 2">
    <name type="scientific">Denitratimonas tolerans</name>
    <dbReference type="NCBI Taxonomy" id="1338420"/>
    <lineage>
        <taxon>Bacteria</taxon>
        <taxon>Pseudomonadati</taxon>
        <taxon>Pseudomonadota</taxon>
        <taxon>Gammaproteobacteria</taxon>
        <taxon>Lysobacterales</taxon>
        <taxon>Lysobacteraceae</taxon>
        <taxon>Denitratimonas</taxon>
    </lineage>
</organism>
<dbReference type="InterPro" id="IPR029069">
    <property type="entry name" value="HotDog_dom_sf"/>
</dbReference>
<dbReference type="RefSeq" id="WP_337334340.1">
    <property type="nucleotide sequence ID" value="NZ_JBBDHC010000003.1"/>
</dbReference>
<dbReference type="Gene3D" id="3.10.129.10">
    <property type="entry name" value="Hotdog Thioesterase"/>
    <property type="match status" value="1"/>
</dbReference>
<accession>A0AAW9QV50</accession>
<proteinExistence type="predicted"/>
<sequence>MTDTAPAQSEFQFRIAVRWGDLDAYNHVNNASYLRYLEETRVQWLHTFTSDWDAMGAAPVMAAVQLNYRAPIGWPAELVVTQKISRIGNTSLTIEHRIESADGRVLHADGHVVLVWIDRTSGQSVPLPDFFRPPAPC</sequence>
<dbReference type="InterPro" id="IPR050563">
    <property type="entry name" value="4-hydroxybenzoyl-CoA_TE"/>
</dbReference>
<keyword evidence="2" id="KW-1185">Reference proteome</keyword>
<gene>
    <name evidence="1" type="ORF">WB794_02885</name>
</gene>
<dbReference type="SUPFAM" id="SSF54637">
    <property type="entry name" value="Thioesterase/thiol ester dehydrase-isomerase"/>
    <property type="match status" value="1"/>
</dbReference>
<dbReference type="AlphaFoldDB" id="A0AAW9QV50"/>
<dbReference type="PANTHER" id="PTHR31793">
    <property type="entry name" value="4-HYDROXYBENZOYL-COA THIOESTERASE FAMILY MEMBER"/>
    <property type="match status" value="1"/>
</dbReference>
<dbReference type="EMBL" id="JBBDHC010000003">
    <property type="protein sequence ID" value="MEJ1248620.1"/>
    <property type="molecule type" value="Genomic_DNA"/>
</dbReference>
<dbReference type="CDD" id="cd00586">
    <property type="entry name" value="4HBT"/>
    <property type="match status" value="1"/>
</dbReference>
<evidence type="ECO:0000313" key="2">
    <source>
        <dbReference type="Proteomes" id="UP001364472"/>
    </source>
</evidence>
<reference evidence="1 2" key="1">
    <citation type="journal article" date="2016" name="Antonie Van Leeuwenhoek">
        <title>Denitratimonas tolerans gen. nov., sp. nov., a denitrifying bacterium isolated from a bioreactor for tannery wastewater treatment.</title>
        <authorList>
            <person name="Han S.I."/>
            <person name="Kim J.O."/>
            <person name="Lee Y.R."/>
            <person name="Ekpeghere K.I."/>
            <person name="Koh S.C."/>
            <person name="Whang K.S."/>
        </authorList>
    </citation>
    <scope>NUCLEOTIDE SEQUENCE [LARGE SCALE GENOMIC DNA]</scope>
    <source>
        <strain evidence="1 2">KACC 17565</strain>
    </source>
</reference>
<name>A0AAW9QV50_9GAMM</name>